<protein>
    <submittedName>
        <fullName evidence="4">Uncharacterized protein</fullName>
    </submittedName>
</protein>
<evidence type="ECO:0000256" key="3">
    <source>
        <dbReference type="RuleBase" id="RU003322"/>
    </source>
</evidence>
<dbReference type="EMBL" id="JBDFQZ010000002">
    <property type="protein sequence ID" value="KAK9748912.1"/>
    <property type="molecule type" value="Genomic_DNA"/>
</dbReference>
<dbReference type="InterPro" id="IPR013126">
    <property type="entry name" value="Hsp_70_fam"/>
</dbReference>
<dbReference type="Gene3D" id="1.20.1270.10">
    <property type="match status" value="1"/>
</dbReference>
<dbReference type="Gene3D" id="3.30.30.30">
    <property type="match status" value="1"/>
</dbReference>
<dbReference type="InterPro" id="IPR029048">
    <property type="entry name" value="HSP70_C_sf"/>
</dbReference>
<comment type="similarity">
    <text evidence="3">Belongs to the heat shock protein 70 family.</text>
</comment>
<dbReference type="PRINTS" id="PR00301">
    <property type="entry name" value="HEATSHOCK70"/>
</dbReference>
<dbReference type="Pfam" id="PF00012">
    <property type="entry name" value="HSP70"/>
    <property type="match status" value="1"/>
</dbReference>
<evidence type="ECO:0000313" key="5">
    <source>
        <dbReference type="Proteomes" id="UP001443914"/>
    </source>
</evidence>
<proteinExistence type="inferred from homology"/>
<evidence type="ECO:0000256" key="1">
    <source>
        <dbReference type="ARBA" id="ARBA00022741"/>
    </source>
</evidence>
<comment type="caution">
    <text evidence="4">The sequence shown here is derived from an EMBL/GenBank/DDBJ whole genome shotgun (WGS) entry which is preliminary data.</text>
</comment>
<dbReference type="FunFam" id="3.30.420.40:FF:000172">
    <property type="entry name" value="Heat shock 70 kDa protein"/>
    <property type="match status" value="1"/>
</dbReference>
<accession>A0AAW1MWZ6</accession>
<dbReference type="SUPFAM" id="SSF53067">
    <property type="entry name" value="Actin-like ATPase domain"/>
    <property type="match status" value="2"/>
</dbReference>
<dbReference type="InterPro" id="IPR018181">
    <property type="entry name" value="Heat_shock_70_CS"/>
</dbReference>
<dbReference type="FunFam" id="3.90.640.10:FF:000002">
    <property type="entry name" value="Heat shock 70 kDa"/>
    <property type="match status" value="1"/>
</dbReference>
<dbReference type="Gene3D" id="2.60.34.10">
    <property type="entry name" value="Substrate Binding Domain Of DNAk, Chain A, domain 1"/>
    <property type="match status" value="1"/>
</dbReference>
<dbReference type="SUPFAM" id="SSF100934">
    <property type="entry name" value="Heat shock protein 70kD (HSP70), C-terminal subdomain"/>
    <property type="match status" value="1"/>
</dbReference>
<dbReference type="GO" id="GO:0005524">
    <property type="term" value="F:ATP binding"/>
    <property type="evidence" value="ECO:0007669"/>
    <property type="project" value="UniProtKB-KW"/>
</dbReference>
<dbReference type="GO" id="GO:0140662">
    <property type="term" value="F:ATP-dependent protein folding chaperone"/>
    <property type="evidence" value="ECO:0007669"/>
    <property type="project" value="InterPro"/>
</dbReference>
<dbReference type="InterPro" id="IPR029047">
    <property type="entry name" value="HSP70_peptide-bd_sf"/>
</dbReference>
<keyword evidence="1 3" id="KW-0547">Nucleotide-binding</keyword>
<dbReference type="Gene3D" id="3.30.420.40">
    <property type="match status" value="2"/>
</dbReference>
<dbReference type="PROSITE" id="PS01036">
    <property type="entry name" value="HSP70_3"/>
    <property type="match status" value="1"/>
</dbReference>
<dbReference type="FunFam" id="3.30.30.30:FF:000001">
    <property type="entry name" value="heat shock 70 kDa protein-like"/>
    <property type="match status" value="1"/>
</dbReference>
<evidence type="ECO:0000256" key="2">
    <source>
        <dbReference type="ARBA" id="ARBA00022840"/>
    </source>
</evidence>
<dbReference type="PANTHER" id="PTHR19375">
    <property type="entry name" value="HEAT SHOCK PROTEIN 70KDA"/>
    <property type="match status" value="1"/>
</dbReference>
<dbReference type="InterPro" id="IPR043129">
    <property type="entry name" value="ATPase_NBD"/>
</dbReference>
<dbReference type="FunFam" id="3.30.420.40:FF:000026">
    <property type="entry name" value="Heat shock protein 70"/>
    <property type="match status" value="1"/>
</dbReference>
<reference evidence="4" key="1">
    <citation type="submission" date="2024-03" db="EMBL/GenBank/DDBJ databases">
        <title>WGS assembly of Saponaria officinalis var. Norfolk2.</title>
        <authorList>
            <person name="Jenkins J."/>
            <person name="Shu S."/>
            <person name="Grimwood J."/>
            <person name="Barry K."/>
            <person name="Goodstein D."/>
            <person name="Schmutz J."/>
            <person name="Leebens-Mack J."/>
            <person name="Osbourn A."/>
        </authorList>
    </citation>
    <scope>NUCLEOTIDE SEQUENCE [LARGE SCALE GENOMIC DNA]</scope>
    <source>
        <strain evidence="4">JIC</strain>
    </source>
</reference>
<dbReference type="SUPFAM" id="SSF100920">
    <property type="entry name" value="Heat shock protein 70kD (HSP70), peptide-binding domain"/>
    <property type="match status" value="1"/>
</dbReference>
<keyword evidence="5" id="KW-1185">Reference proteome</keyword>
<keyword evidence="2 3" id="KW-0067">ATP-binding</keyword>
<dbReference type="Proteomes" id="UP001443914">
    <property type="component" value="Unassembled WGS sequence"/>
</dbReference>
<sequence>MFIVKILSWIYSPKISRKAEASAIGIDLGTTYSVVGVWEHGRVEIIVNDQGNRTTPSLVSFTQNERLVGDAAKSVAVSNHSNTIFDAKRLIGRKFSDKTVQSDLKLWPFKVLSCPTKDDMPMIVVTYKDQTKHFSAEEISAMVLLKMKQTAESYLGYEVKDAVVTVPAYFSDSQRQATKNAGIIAGLNVMRIINEPTAAAIAYCLGKKAAGFDLVKRNVLVFDIGGGTFDVSLVSVDKNSFEVKAVSGDTHLGGGDFDNRLVNHFVSEFKSEHNKDIRDNPRSLGKLRVACERAKRVLSASTETSVVLDCLYDGIDFSSDISRGRFERLNMDLFKDCLKPVECCLRDAKMEKGDVDEIVLVGGSTRIPKVQQLLQDFFNGKELCKKLNPDEAVADGAAIYAAILSGVCHKQQVMIVDVTPLSLGIELHDGKLSVVIPRNTPIPVKRERNFTTIYDNLHAVPIPVYEGERSIAKENNLLRWFGIRGIALAPKSVLKIVICFEIDADGILTVTAHENRSGSRSQITITKHSGTHLKGEINRLVEESKTYVADDKEGEKVKTAKANLENYVNHVWGVLSDVCGAVVDKKEADDAVEQAIKWLEWNRDLTDIIKYEEKLQELKSICSPVLSKIHQKQ</sequence>
<evidence type="ECO:0000313" key="4">
    <source>
        <dbReference type="EMBL" id="KAK9748912.1"/>
    </source>
</evidence>
<dbReference type="Gene3D" id="3.90.640.10">
    <property type="entry name" value="Actin, Chain A, domain 4"/>
    <property type="match status" value="1"/>
</dbReference>
<dbReference type="PROSITE" id="PS00329">
    <property type="entry name" value="HSP70_2"/>
    <property type="match status" value="1"/>
</dbReference>
<organism evidence="4 5">
    <name type="scientific">Saponaria officinalis</name>
    <name type="common">Common soapwort</name>
    <name type="synonym">Lychnis saponaria</name>
    <dbReference type="NCBI Taxonomy" id="3572"/>
    <lineage>
        <taxon>Eukaryota</taxon>
        <taxon>Viridiplantae</taxon>
        <taxon>Streptophyta</taxon>
        <taxon>Embryophyta</taxon>
        <taxon>Tracheophyta</taxon>
        <taxon>Spermatophyta</taxon>
        <taxon>Magnoliopsida</taxon>
        <taxon>eudicotyledons</taxon>
        <taxon>Gunneridae</taxon>
        <taxon>Pentapetalae</taxon>
        <taxon>Caryophyllales</taxon>
        <taxon>Caryophyllaceae</taxon>
        <taxon>Caryophylleae</taxon>
        <taxon>Saponaria</taxon>
    </lineage>
</organism>
<name>A0AAW1MWZ6_SAPOF</name>
<dbReference type="PROSITE" id="PS00297">
    <property type="entry name" value="HSP70_1"/>
    <property type="match status" value="1"/>
</dbReference>
<gene>
    <name evidence="4" type="ORF">RND81_02G089600</name>
</gene>
<dbReference type="AlphaFoldDB" id="A0AAW1MWZ6"/>